<dbReference type="InterPro" id="IPR002938">
    <property type="entry name" value="FAD-bd"/>
</dbReference>
<keyword evidence="3" id="KW-0560">Oxidoreductase</keyword>
<dbReference type="EMBL" id="KN846954">
    <property type="protein sequence ID" value="KIV77480.1"/>
    <property type="molecule type" value="Genomic_DNA"/>
</dbReference>
<accession>A0A0D1VN90</accession>
<gene>
    <name evidence="5" type="ORF">PV11_09270</name>
</gene>
<dbReference type="Proteomes" id="UP000053599">
    <property type="component" value="Unassembled WGS sequence"/>
</dbReference>
<dbReference type="GO" id="GO:0008688">
    <property type="term" value="F:3-(3-hydroxyphenyl)propionate hydroxylase activity"/>
    <property type="evidence" value="ECO:0007669"/>
    <property type="project" value="TreeGrafter"/>
</dbReference>
<protein>
    <recommendedName>
        <fullName evidence="4">FAD-binding domain-containing protein</fullName>
    </recommendedName>
</protein>
<proteinExistence type="predicted"/>
<evidence type="ECO:0000313" key="5">
    <source>
        <dbReference type="EMBL" id="KIV77480.1"/>
    </source>
</evidence>
<dbReference type="HOGENOM" id="CLU_026314_0_0_1"/>
<dbReference type="InterPro" id="IPR050631">
    <property type="entry name" value="PheA/TfdB_FAD_monoxygenase"/>
</dbReference>
<dbReference type="PRINTS" id="PR00420">
    <property type="entry name" value="RNGMNOXGNASE"/>
</dbReference>
<evidence type="ECO:0000256" key="1">
    <source>
        <dbReference type="ARBA" id="ARBA00022630"/>
    </source>
</evidence>
<feature type="domain" description="FAD-binding" evidence="4">
    <location>
        <begin position="12"/>
        <end position="385"/>
    </location>
</feature>
<reference evidence="5 6" key="1">
    <citation type="submission" date="2015-01" db="EMBL/GenBank/DDBJ databases">
        <title>The Genome Sequence of Exophiala sideris CBS121828.</title>
        <authorList>
            <consortium name="The Broad Institute Genomics Platform"/>
            <person name="Cuomo C."/>
            <person name="de Hoog S."/>
            <person name="Gorbushina A."/>
            <person name="Stielow B."/>
            <person name="Teixiera M."/>
            <person name="Abouelleil A."/>
            <person name="Chapman S.B."/>
            <person name="Priest M."/>
            <person name="Young S.K."/>
            <person name="Wortman J."/>
            <person name="Nusbaum C."/>
            <person name="Birren B."/>
        </authorList>
    </citation>
    <scope>NUCLEOTIDE SEQUENCE [LARGE SCALE GENOMIC DNA]</scope>
    <source>
        <strain evidence="5 6">CBS 121828</strain>
    </source>
</reference>
<dbReference type="InterPro" id="IPR036188">
    <property type="entry name" value="FAD/NAD-bd_sf"/>
</dbReference>
<dbReference type="PANTHER" id="PTHR43476">
    <property type="entry name" value="3-(3-HYDROXY-PHENYL)PROPIONATE/3-HYDROXYCINNAMIC ACID HYDROXYLASE"/>
    <property type="match status" value="1"/>
</dbReference>
<dbReference type="GO" id="GO:0019622">
    <property type="term" value="P:3-(3-hydroxy)phenylpropionate catabolic process"/>
    <property type="evidence" value="ECO:0007669"/>
    <property type="project" value="TreeGrafter"/>
</dbReference>
<name>A0A0D1VN90_9EURO</name>
<keyword evidence="1" id="KW-0285">Flavoprotein</keyword>
<sequence length="650" mass="72970">MTVIIDDHTETTDVIICGCGPTGALLSTLLGQKSVNNVVLEREREVVTDPRGIALDEEGIRLLQQIGVYDKVHSEIGETIGRIHFISGKQGLMTKPFMQMDMSSTEGGTGHVGGICHKQPIMEKYIRHSAGRCPTSVLRLGATIMEIQEDENWVRAKYTDDCGEERWIRGKFLVGADGKTGFTRKKYLEPKGVVLETVSGYEYQETWVAVNYHMDLPTPETHPDFPLWKLNYTPLDVYDAFFPTGFRFIGNPDRPSVCGTFGPRKERLWRFEFVADVDKGEDPNEMATYEKMSEVIFPYLTHPGQRYRLEAPVQYPTDCMHLLRSRPFSFSARSCNKWSVGRVMLCGDSAHVMPPYLFALVGGQGIASGFRDAAGVAWRLALACRPDFKSSHEQLFNGWCLERKQQLDRSIAATVANGNLTTARNPLKIFVRDWIFWFMRLTPSFRRKIELGPRALGMIQYQWTQGMAFLPDLAGGRCLPQVYCRSVLVTDKGGLPPVHFTDDVILWPESKSTLRLVVLVDDLEQAGKAHSELASLDLVAVSNGEVTTDEACYLVMSPECRIPQPSDAQGQRVYRIATGEEFQSSKLCENRPPPVGYDMYRIKSDLGGRKYVLVRPDRFVFAACYTGEELVEACERISGIFFPQSGGGAE</sequence>
<keyword evidence="2" id="KW-0274">FAD</keyword>
<organism evidence="5 6">
    <name type="scientific">Exophiala sideris</name>
    <dbReference type="NCBI Taxonomy" id="1016849"/>
    <lineage>
        <taxon>Eukaryota</taxon>
        <taxon>Fungi</taxon>
        <taxon>Dikarya</taxon>
        <taxon>Ascomycota</taxon>
        <taxon>Pezizomycotina</taxon>
        <taxon>Eurotiomycetes</taxon>
        <taxon>Chaetothyriomycetidae</taxon>
        <taxon>Chaetothyriales</taxon>
        <taxon>Herpotrichiellaceae</taxon>
        <taxon>Exophiala</taxon>
    </lineage>
</organism>
<dbReference type="PANTHER" id="PTHR43476:SF3">
    <property type="entry name" value="FAD-BINDING MONOOXYGENASE"/>
    <property type="match status" value="1"/>
</dbReference>
<dbReference type="Pfam" id="PF01494">
    <property type="entry name" value="FAD_binding_3"/>
    <property type="match status" value="1"/>
</dbReference>
<dbReference type="STRING" id="1016849.A0A0D1VN90"/>
<dbReference type="AlphaFoldDB" id="A0A0D1VN90"/>
<dbReference type="Gene3D" id="3.50.50.60">
    <property type="entry name" value="FAD/NAD(P)-binding domain"/>
    <property type="match status" value="1"/>
</dbReference>
<dbReference type="Gene3D" id="3.30.70.2450">
    <property type="match status" value="1"/>
</dbReference>
<dbReference type="GO" id="GO:0071949">
    <property type="term" value="F:FAD binding"/>
    <property type="evidence" value="ECO:0007669"/>
    <property type="project" value="InterPro"/>
</dbReference>
<dbReference type="SUPFAM" id="SSF51905">
    <property type="entry name" value="FAD/NAD(P)-binding domain"/>
    <property type="match status" value="1"/>
</dbReference>
<evidence type="ECO:0000259" key="4">
    <source>
        <dbReference type="Pfam" id="PF01494"/>
    </source>
</evidence>
<evidence type="ECO:0000313" key="6">
    <source>
        <dbReference type="Proteomes" id="UP000053599"/>
    </source>
</evidence>
<dbReference type="OrthoDB" id="10016252at2759"/>
<evidence type="ECO:0000256" key="3">
    <source>
        <dbReference type="ARBA" id="ARBA00023002"/>
    </source>
</evidence>
<evidence type="ECO:0000256" key="2">
    <source>
        <dbReference type="ARBA" id="ARBA00022827"/>
    </source>
</evidence>